<dbReference type="Gene3D" id="3.20.10.10">
    <property type="entry name" value="D-amino Acid Aminotransferase, subunit A, domain 2"/>
    <property type="match status" value="1"/>
</dbReference>
<evidence type="ECO:0000256" key="4">
    <source>
        <dbReference type="ARBA" id="ARBA00022679"/>
    </source>
</evidence>
<protein>
    <recommendedName>
        <fullName evidence="10">Branched-chain-amino-acid aminotransferase</fullName>
    </recommendedName>
</protein>
<dbReference type="InterPro" id="IPR005786">
    <property type="entry name" value="B_amino_transII"/>
</dbReference>
<dbReference type="GO" id="GO:0004084">
    <property type="term" value="F:branched-chain-amino-acid transaminase activity"/>
    <property type="evidence" value="ECO:0007669"/>
    <property type="project" value="InterPro"/>
</dbReference>
<dbReference type="InterPro" id="IPR036038">
    <property type="entry name" value="Aminotransferase-like"/>
</dbReference>
<dbReference type="InterPro" id="IPR001544">
    <property type="entry name" value="Aminotrans_IV"/>
</dbReference>
<feature type="region of interest" description="Disordered" evidence="7">
    <location>
        <begin position="1"/>
        <end position="25"/>
    </location>
</feature>
<keyword evidence="5" id="KW-0663">Pyridoxal phosphate</keyword>
<dbReference type="InterPro" id="IPR043131">
    <property type="entry name" value="BCAT-like_N"/>
</dbReference>
<comment type="similarity">
    <text evidence="2">Belongs to the class-IV pyridoxal-phosphate-dependent aminotransferase family.</text>
</comment>
<dbReference type="Gene3D" id="3.30.470.10">
    <property type="match status" value="1"/>
</dbReference>
<dbReference type="OrthoDB" id="409992at2759"/>
<evidence type="ECO:0000313" key="9">
    <source>
        <dbReference type="Proteomes" id="UP000799537"/>
    </source>
</evidence>
<accession>A0A6A6BW54</accession>
<keyword evidence="3" id="KW-0032">Aminotransferase</keyword>
<name>A0A6A6BW54_ZASCE</name>
<dbReference type="GeneID" id="54563312"/>
<gene>
    <name evidence="8" type="ORF">M409DRAFT_30679</name>
</gene>
<organism evidence="8 9">
    <name type="scientific">Zasmidium cellare ATCC 36951</name>
    <dbReference type="NCBI Taxonomy" id="1080233"/>
    <lineage>
        <taxon>Eukaryota</taxon>
        <taxon>Fungi</taxon>
        <taxon>Dikarya</taxon>
        <taxon>Ascomycota</taxon>
        <taxon>Pezizomycotina</taxon>
        <taxon>Dothideomycetes</taxon>
        <taxon>Dothideomycetidae</taxon>
        <taxon>Mycosphaerellales</taxon>
        <taxon>Mycosphaerellaceae</taxon>
        <taxon>Zasmidium</taxon>
    </lineage>
</organism>
<evidence type="ECO:0000256" key="3">
    <source>
        <dbReference type="ARBA" id="ARBA00022576"/>
    </source>
</evidence>
<dbReference type="EMBL" id="ML993648">
    <property type="protein sequence ID" value="KAF2158803.1"/>
    <property type="molecule type" value="Genomic_DNA"/>
</dbReference>
<dbReference type="Proteomes" id="UP000799537">
    <property type="component" value="Unassembled WGS sequence"/>
</dbReference>
<dbReference type="PANTHER" id="PTHR42825">
    <property type="entry name" value="AMINO ACID AMINOTRANSFERASE"/>
    <property type="match status" value="1"/>
</dbReference>
<evidence type="ECO:0008006" key="10">
    <source>
        <dbReference type="Google" id="ProtNLM"/>
    </source>
</evidence>
<comment type="cofactor">
    <cofactor evidence="1">
        <name>pyridoxal 5'-phosphate</name>
        <dbReference type="ChEBI" id="CHEBI:597326"/>
    </cofactor>
</comment>
<dbReference type="PIRSF" id="PIRSF006468">
    <property type="entry name" value="BCAT1"/>
    <property type="match status" value="1"/>
</dbReference>
<evidence type="ECO:0000256" key="7">
    <source>
        <dbReference type="SAM" id="MobiDB-lite"/>
    </source>
</evidence>
<evidence type="ECO:0000313" key="8">
    <source>
        <dbReference type="EMBL" id="KAF2158803.1"/>
    </source>
</evidence>
<evidence type="ECO:0000256" key="1">
    <source>
        <dbReference type="ARBA" id="ARBA00001933"/>
    </source>
</evidence>
<dbReference type="PANTHER" id="PTHR42825:SF2">
    <property type="entry name" value="BRANCHED-CHAIN-AMINO-ACID AMINOTRANSFERASE 3, CHLOROPLASTIC-RELATED"/>
    <property type="match status" value="1"/>
</dbReference>
<sequence>MHFPTKAQFPPPPREDLDLANPASTPVNGHVQCKYSRKTGEWTKPAFVQDPYLRVHGLAPVFNYGQEVYEGLKAFRDPSGNINVFRPSFHANRINHSASLLSIPSLPEALFLESVNLAVAENAEFVPSNASNGMLYIRPILFGSSPSIQLSPPDEYTFCVYVTHAAAYHGINPLDALILEDFDRAAPRGTGSGKVGGNYAPVMRWSDAAKKEGFGITLHLDSATRSEVEEFSTAGFVGIRKVEDSVSVVVPDSKNIVDSVTVNSIMAVAGKLGWGVERRAIKYDELSLFDEILACGTAVTVIPIKTITCKSRNDKITYVSGDDAKPGLYATILAGLIGDVQKGRVQDEFGWLAKVEGSTV</sequence>
<dbReference type="InterPro" id="IPR043132">
    <property type="entry name" value="BCAT-like_C"/>
</dbReference>
<reference evidence="8" key="1">
    <citation type="journal article" date="2020" name="Stud. Mycol.">
        <title>101 Dothideomycetes genomes: a test case for predicting lifestyles and emergence of pathogens.</title>
        <authorList>
            <person name="Haridas S."/>
            <person name="Albert R."/>
            <person name="Binder M."/>
            <person name="Bloem J."/>
            <person name="Labutti K."/>
            <person name="Salamov A."/>
            <person name="Andreopoulos B."/>
            <person name="Baker S."/>
            <person name="Barry K."/>
            <person name="Bills G."/>
            <person name="Bluhm B."/>
            <person name="Cannon C."/>
            <person name="Castanera R."/>
            <person name="Culley D."/>
            <person name="Daum C."/>
            <person name="Ezra D."/>
            <person name="Gonzalez J."/>
            <person name="Henrissat B."/>
            <person name="Kuo A."/>
            <person name="Liang C."/>
            <person name="Lipzen A."/>
            <person name="Lutzoni F."/>
            <person name="Magnuson J."/>
            <person name="Mondo S."/>
            <person name="Nolan M."/>
            <person name="Ohm R."/>
            <person name="Pangilinan J."/>
            <person name="Park H.-J."/>
            <person name="Ramirez L."/>
            <person name="Alfaro M."/>
            <person name="Sun H."/>
            <person name="Tritt A."/>
            <person name="Yoshinaga Y."/>
            <person name="Zwiers L.-H."/>
            <person name="Turgeon B."/>
            <person name="Goodwin S."/>
            <person name="Spatafora J."/>
            <person name="Crous P."/>
            <person name="Grigoriev I."/>
        </authorList>
    </citation>
    <scope>NUCLEOTIDE SEQUENCE</scope>
    <source>
        <strain evidence="8">ATCC 36951</strain>
    </source>
</reference>
<evidence type="ECO:0000256" key="6">
    <source>
        <dbReference type="PIRSR" id="PIRSR006468-1"/>
    </source>
</evidence>
<feature type="modified residue" description="N6-(pyridoxal phosphate)lysine" evidence="6">
    <location>
        <position position="194"/>
    </location>
</feature>
<dbReference type="RefSeq" id="XP_033659692.1">
    <property type="nucleotide sequence ID" value="XM_033810040.1"/>
</dbReference>
<dbReference type="GO" id="GO:0009081">
    <property type="term" value="P:branched-chain amino acid metabolic process"/>
    <property type="evidence" value="ECO:0007669"/>
    <property type="project" value="InterPro"/>
</dbReference>
<keyword evidence="9" id="KW-1185">Reference proteome</keyword>
<evidence type="ECO:0000256" key="5">
    <source>
        <dbReference type="ARBA" id="ARBA00022898"/>
    </source>
</evidence>
<dbReference type="SUPFAM" id="SSF56752">
    <property type="entry name" value="D-aminoacid aminotransferase-like PLP-dependent enzymes"/>
    <property type="match status" value="1"/>
</dbReference>
<keyword evidence="4" id="KW-0808">Transferase</keyword>
<dbReference type="AlphaFoldDB" id="A0A6A6BW54"/>
<dbReference type="Pfam" id="PF01063">
    <property type="entry name" value="Aminotran_4"/>
    <property type="match status" value="1"/>
</dbReference>
<evidence type="ECO:0000256" key="2">
    <source>
        <dbReference type="ARBA" id="ARBA00009320"/>
    </source>
</evidence>
<proteinExistence type="inferred from homology"/>